<feature type="repeat" description="ANK" evidence="9">
    <location>
        <begin position="527"/>
        <end position="559"/>
    </location>
</feature>
<feature type="compositionally biased region" description="Basic and acidic residues" evidence="11">
    <location>
        <begin position="2764"/>
        <end position="2781"/>
    </location>
</feature>
<comment type="subcellular location">
    <subcellularLocation>
        <location evidence="1">Cytoplasm</location>
        <location evidence="1">Cytoskeleton</location>
    </subcellularLocation>
    <subcellularLocation>
        <location evidence="2">Membrane</location>
    </subcellularLocation>
</comment>
<feature type="compositionally biased region" description="Basic and acidic residues" evidence="11">
    <location>
        <begin position="4053"/>
        <end position="4089"/>
    </location>
</feature>
<evidence type="ECO:0000256" key="2">
    <source>
        <dbReference type="ARBA" id="ARBA00004370"/>
    </source>
</evidence>
<feature type="compositionally biased region" description="Low complexity" evidence="11">
    <location>
        <begin position="2541"/>
        <end position="2552"/>
    </location>
</feature>
<dbReference type="GO" id="GO:0005856">
    <property type="term" value="C:cytoskeleton"/>
    <property type="evidence" value="ECO:0007669"/>
    <property type="project" value="UniProtKB-SubCell"/>
</dbReference>
<keyword evidence="10" id="KW-0175">Coiled coil</keyword>
<feature type="region of interest" description="Disordered" evidence="11">
    <location>
        <begin position="3068"/>
        <end position="3757"/>
    </location>
</feature>
<feature type="compositionally biased region" description="Polar residues" evidence="11">
    <location>
        <begin position="4883"/>
        <end position="4892"/>
    </location>
</feature>
<evidence type="ECO:0000256" key="3">
    <source>
        <dbReference type="ARBA" id="ARBA00022490"/>
    </source>
</evidence>
<dbReference type="Gene3D" id="1.25.40.20">
    <property type="entry name" value="Ankyrin repeat-containing domain"/>
    <property type="match status" value="3"/>
</dbReference>
<feature type="repeat" description="ANK" evidence="9">
    <location>
        <begin position="91"/>
        <end position="123"/>
    </location>
</feature>
<feature type="region of interest" description="Disordered" evidence="11">
    <location>
        <begin position="1784"/>
        <end position="1832"/>
    </location>
</feature>
<feature type="compositionally biased region" description="Low complexity" evidence="11">
    <location>
        <begin position="2782"/>
        <end position="2793"/>
    </location>
</feature>
<evidence type="ECO:0000256" key="11">
    <source>
        <dbReference type="SAM" id="MobiDB-lite"/>
    </source>
</evidence>
<feature type="compositionally biased region" description="Basic and acidic residues" evidence="11">
    <location>
        <begin position="2108"/>
        <end position="2120"/>
    </location>
</feature>
<feature type="compositionally biased region" description="Low complexity" evidence="11">
    <location>
        <begin position="3405"/>
        <end position="3419"/>
    </location>
</feature>
<feature type="compositionally biased region" description="Polar residues" evidence="11">
    <location>
        <begin position="4903"/>
        <end position="4919"/>
    </location>
</feature>
<feature type="repeat" description="ANK" evidence="9">
    <location>
        <begin position="659"/>
        <end position="691"/>
    </location>
</feature>
<dbReference type="STRING" id="2018661.A0A2A2JQJ8"/>
<dbReference type="InterPro" id="IPR000488">
    <property type="entry name" value="Death_dom"/>
</dbReference>
<feature type="region of interest" description="Disordered" evidence="11">
    <location>
        <begin position="1"/>
        <end position="26"/>
    </location>
</feature>
<feature type="region of interest" description="Disordered" evidence="11">
    <location>
        <begin position="4525"/>
        <end position="4764"/>
    </location>
</feature>
<feature type="region of interest" description="Disordered" evidence="11">
    <location>
        <begin position="1844"/>
        <end position="1866"/>
    </location>
</feature>
<feature type="compositionally biased region" description="Polar residues" evidence="11">
    <location>
        <begin position="2364"/>
        <end position="2373"/>
    </location>
</feature>
<keyword evidence="8" id="KW-0206">Cytoskeleton</keyword>
<dbReference type="Gene3D" id="2.60.220.30">
    <property type="match status" value="2"/>
</dbReference>
<feature type="compositionally biased region" description="Pro residues" evidence="11">
    <location>
        <begin position="4550"/>
        <end position="4559"/>
    </location>
</feature>
<dbReference type="Pfam" id="PF00791">
    <property type="entry name" value="ZU5"/>
    <property type="match status" value="1"/>
</dbReference>
<dbReference type="Pfam" id="PF00531">
    <property type="entry name" value="Death"/>
    <property type="match status" value="1"/>
</dbReference>
<feature type="compositionally biased region" description="Basic and acidic residues" evidence="11">
    <location>
        <begin position="3934"/>
        <end position="3963"/>
    </location>
</feature>
<dbReference type="Gene3D" id="2.60.40.2660">
    <property type="match status" value="1"/>
</dbReference>
<feature type="compositionally biased region" description="Basic and acidic residues" evidence="11">
    <location>
        <begin position="2998"/>
        <end position="3017"/>
    </location>
</feature>
<feature type="region of interest" description="Disordered" evidence="11">
    <location>
        <begin position="2210"/>
        <end position="2379"/>
    </location>
</feature>
<feature type="region of interest" description="Disordered" evidence="11">
    <location>
        <begin position="4982"/>
        <end position="5019"/>
    </location>
</feature>
<feature type="domain" description="Death" evidence="12">
    <location>
        <begin position="1355"/>
        <end position="1436"/>
    </location>
</feature>
<feature type="compositionally biased region" description="Low complexity" evidence="11">
    <location>
        <begin position="2691"/>
        <end position="2700"/>
    </location>
</feature>
<feature type="compositionally biased region" description="Basic and acidic residues" evidence="11">
    <location>
        <begin position="3708"/>
        <end position="3718"/>
    </location>
</feature>
<feature type="repeat" description="ANK" evidence="9">
    <location>
        <begin position="560"/>
        <end position="592"/>
    </location>
</feature>
<evidence type="ECO:0008006" key="16">
    <source>
        <dbReference type="Google" id="ProtNLM"/>
    </source>
</evidence>
<feature type="repeat" description="ANK" evidence="9">
    <location>
        <begin position="494"/>
        <end position="526"/>
    </location>
</feature>
<feature type="compositionally biased region" description="Polar residues" evidence="11">
    <location>
        <begin position="4423"/>
        <end position="4456"/>
    </location>
</feature>
<dbReference type="Proteomes" id="UP000218231">
    <property type="component" value="Unassembled WGS sequence"/>
</dbReference>
<feature type="repeat" description="ANK" evidence="9">
    <location>
        <begin position="285"/>
        <end position="307"/>
    </location>
</feature>
<feature type="compositionally biased region" description="Basic and acidic residues" evidence="11">
    <location>
        <begin position="3429"/>
        <end position="3480"/>
    </location>
</feature>
<dbReference type="GO" id="GO:0016020">
    <property type="term" value="C:membrane"/>
    <property type="evidence" value="ECO:0007669"/>
    <property type="project" value="UniProtKB-SubCell"/>
</dbReference>
<feature type="compositionally biased region" description="Polar residues" evidence="11">
    <location>
        <begin position="4605"/>
        <end position="4616"/>
    </location>
</feature>
<organism evidence="14 15">
    <name type="scientific">Diploscapter pachys</name>
    <dbReference type="NCBI Taxonomy" id="2018661"/>
    <lineage>
        <taxon>Eukaryota</taxon>
        <taxon>Metazoa</taxon>
        <taxon>Ecdysozoa</taxon>
        <taxon>Nematoda</taxon>
        <taxon>Chromadorea</taxon>
        <taxon>Rhabditida</taxon>
        <taxon>Rhabditina</taxon>
        <taxon>Rhabditomorpha</taxon>
        <taxon>Rhabditoidea</taxon>
        <taxon>Rhabditidae</taxon>
        <taxon>Diploscapter</taxon>
    </lineage>
</organism>
<feature type="compositionally biased region" description="Basic and acidic residues" evidence="11">
    <location>
        <begin position="3387"/>
        <end position="3404"/>
    </location>
</feature>
<feature type="compositionally biased region" description="Basic and acidic residues" evidence="11">
    <location>
        <begin position="3806"/>
        <end position="3856"/>
    </location>
</feature>
<feature type="compositionally biased region" description="Acidic residues" evidence="11">
    <location>
        <begin position="5077"/>
        <end position="5086"/>
    </location>
</feature>
<feature type="compositionally biased region" description="Polar residues" evidence="11">
    <location>
        <begin position="3241"/>
        <end position="3258"/>
    </location>
</feature>
<feature type="repeat" description="ANK" evidence="9">
    <location>
        <begin position="353"/>
        <end position="385"/>
    </location>
</feature>
<dbReference type="InterPro" id="IPR011029">
    <property type="entry name" value="DEATH-like_dom_sf"/>
</dbReference>
<feature type="compositionally biased region" description="Basic and acidic residues" evidence="11">
    <location>
        <begin position="4752"/>
        <end position="4761"/>
    </location>
</feature>
<evidence type="ECO:0000256" key="7">
    <source>
        <dbReference type="ARBA" id="ARBA00023136"/>
    </source>
</evidence>
<feature type="compositionally biased region" description="Basic and acidic residues" evidence="11">
    <location>
        <begin position="1523"/>
        <end position="1541"/>
    </location>
</feature>
<gene>
    <name evidence="14" type="ORF">WR25_03230</name>
</gene>
<protein>
    <recommendedName>
        <fullName evidence="16">Death domain-containing protein</fullName>
    </recommendedName>
</protein>
<feature type="repeat" description="ANK" evidence="9">
    <location>
        <begin position="626"/>
        <end position="658"/>
    </location>
</feature>
<feature type="compositionally biased region" description="Basic and acidic residues" evidence="11">
    <location>
        <begin position="1805"/>
        <end position="1832"/>
    </location>
</feature>
<keyword evidence="7" id="KW-0472">Membrane</keyword>
<feature type="compositionally biased region" description="Basic and acidic residues" evidence="11">
    <location>
        <begin position="3068"/>
        <end position="3153"/>
    </location>
</feature>
<keyword evidence="3" id="KW-0963">Cytoplasm</keyword>
<dbReference type="SUPFAM" id="SSF48403">
    <property type="entry name" value="Ankyrin repeat"/>
    <property type="match status" value="3"/>
</dbReference>
<dbReference type="SMART" id="SM00005">
    <property type="entry name" value="DEATH"/>
    <property type="match status" value="1"/>
</dbReference>
<dbReference type="PANTHER" id="PTHR24123:SF141">
    <property type="entry name" value="ANKYRIN 2, ISOFORM U"/>
    <property type="match status" value="1"/>
</dbReference>
<dbReference type="PROSITE" id="PS50088">
    <property type="entry name" value="ANK_REPEAT"/>
    <property type="match status" value="19"/>
</dbReference>
<feature type="compositionally biased region" description="Basic and acidic residues" evidence="11">
    <location>
        <begin position="3588"/>
        <end position="3597"/>
    </location>
</feature>
<dbReference type="Gene3D" id="1.10.533.10">
    <property type="entry name" value="Death Domain, Fas"/>
    <property type="match status" value="1"/>
</dbReference>
<dbReference type="SMART" id="SM00248">
    <property type="entry name" value="ANK"/>
    <property type="match status" value="20"/>
</dbReference>
<feature type="compositionally biased region" description="Basic and acidic residues" evidence="11">
    <location>
        <begin position="2399"/>
        <end position="2435"/>
    </location>
</feature>
<feature type="region of interest" description="Disordered" evidence="11">
    <location>
        <begin position="5070"/>
        <end position="5106"/>
    </location>
</feature>
<feature type="region of interest" description="Disordered" evidence="11">
    <location>
        <begin position="3789"/>
        <end position="4188"/>
    </location>
</feature>
<feature type="region of interest" description="Disordered" evidence="11">
    <location>
        <begin position="2045"/>
        <end position="2120"/>
    </location>
</feature>
<feature type="compositionally biased region" description="Low complexity" evidence="11">
    <location>
        <begin position="2500"/>
        <end position="2517"/>
    </location>
</feature>
<dbReference type="SUPFAM" id="SSF47986">
    <property type="entry name" value="DEATH domain"/>
    <property type="match status" value="1"/>
</dbReference>
<dbReference type="FunFam" id="1.25.40.20:FF:000095">
    <property type="entry name" value="Ankyrin 2, isoform J"/>
    <property type="match status" value="1"/>
</dbReference>
<feature type="compositionally biased region" description="Low complexity" evidence="11">
    <location>
        <begin position="3377"/>
        <end position="3386"/>
    </location>
</feature>
<evidence type="ECO:0000256" key="10">
    <source>
        <dbReference type="SAM" id="Coils"/>
    </source>
</evidence>
<dbReference type="InterPro" id="IPR040745">
    <property type="entry name" value="Ankyrin_UPA"/>
</dbReference>
<comment type="caution">
    <text evidence="14">The sequence shown here is derived from an EMBL/GenBank/DDBJ whole genome shotgun (WGS) entry which is preliminary data.</text>
</comment>
<feature type="repeat" description="ANK" evidence="9">
    <location>
        <begin position="428"/>
        <end position="460"/>
    </location>
</feature>
<feature type="compositionally biased region" description="Low complexity" evidence="11">
    <location>
        <begin position="3624"/>
        <end position="3637"/>
    </location>
</feature>
<dbReference type="PROSITE" id="PS50017">
    <property type="entry name" value="DEATH_DOMAIN"/>
    <property type="match status" value="1"/>
</dbReference>
<feature type="repeat" description="ANK" evidence="9">
    <location>
        <begin position="58"/>
        <end position="90"/>
    </location>
</feature>
<feature type="region of interest" description="Disordered" evidence="11">
    <location>
        <begin position="4391"/>
        <end position="4467"/>
    </location>
</feature>
<dbReference type="Pfam" id="PF17809">
    <property type="entry name" value="UPA_2"/>
    <property type="match status" value="1"/>
</dbReference>
<dbReference type="FunFam" id="1.25.40.20:FF:000428">
    <property type="entry name" value="Ankyrin, isoform B"/>
    <property type="match status" value="1"/>
</dbReference>
<feature type="compositionally biased region" description="Low complexity" evidence="11">
    <location>
        <begin position="2231"/>
        <end position="2243"/>
    </location>
</feature>
<evidence type="ECO:0000256" key="6">
    <source>
        <dbReference type="ARBA" id="ARBA00023043"/>
    </source>
</evidence>
<feature type="compositionally biased region" description="Basic and acidic residues" evidence="11">
    <location>
        <begin position="2213"/>
        <end position="2227"/>
    </location>
</feature>
<sequence length="5106" mass="567290">MAQEGEPLYQPPPSQGSSQETGAKEGSAAFLRAARAGNLEKVLELLRSGTDINTCNANGLNALHLASKEGHHEVVRELLRRGANVDAATKKGNTSLHIASLAGQSVIVTILVEHGANVNVQSLNGFTPLYMSAQENHEDVVRYLLAHGANQALATEDGFTPLAVALQQGHDRIVAILLENDTRGKVRLPALHIAAKKDDTKAATLLLQNEHNPDVTSKSGFTPLHISAHYGHENVARLLIERGANVNYQARHNITPLHVAAKWGRLNMCQMLLENNADIKSQTKDLLTPLHCAARSGHDQVVDFLLNYKPPAPISAKTKNGLVPLHMAAQGDHVDCARILLYHRAPVDDITVDYLTPLHVAAHCGHVRVAKLLLDRNADPNSRALNGFVDAAARELQTPLHIASRLGNTDIVVLLLQAGANPNAATRDQYTSLHIAAKEGQEEVAAILLDHEADKTLLTKKGFTALHLASKYANLPVVKLLLERGCPVDIEGKNQVTALHVASHYNNDKVAMLLLENGASAKATAKNGYQPLHISAKKNQMEIASILLQYQADPNAKSRAGFTPLHLSSQEGHREMSSMLIENSADVGAKANNGLTAMHLCAQEDRVPVAEVLHNHGADVNAKTKAGYTPLHVASHFGQLNMVRWLIEHGADVNEKTQAAYTSLHQAAQQGHNNCVRYLLENGASPNAQNAYGQTPLSIAQRLGYVSVVETLKTVTETTVITETTVPQEERYKPQNPEAMNETMFSESEDEGAVAEHEAATAAAHAKDFSDNLTKGLADSTAVHMIHTGEQLLSRSAELEGKRLSTAAADGPDNLEELIRRAQVQPVTSASAIHESYLDHSTKDDNIPIGQYVAQPSFLISFLVDARGGAMRGCRHSGVRIIVPPRKASQPIRVTCRYLRKDKLAHPPPLSEGEELASRILEMAPAGAKFLGPVILEVPHFASLREREREIVILRSDDGQHWKEHQLEATEDAVQEVLNESFDAEELAQLDDLHTPRITRILTSDFPMYFAVITRIRQEVHCVGPEGGVIISSVVPRVQAIFPDGSLTKTIKVSVQAQPVPHEMVTRLHGNRVAVSPIVTVEPRRRKFHKPITLCIPIPQSSNKQMLTQYSGQAGQEPPTLRLLCSITGGSAPAQWEDITGTTQLTFTGDEVSFTTTVSARFWLMDCQTPRDAARMAQEVYNEAIAIPYMAKFVVFARRTFPVEGQLRVFCMTDDKEDKTLEKQEHFKMIAKSRDVEVLKGKHQFLEFAGNLVPVTKSGDQLSLFFLPFQENRLAFMVKTRNKDDAEAATEGRIAFMKEPKIRSETLPPQQPICTLAISLPEYTGDIVYQQQVISQKDTTPFGDKYRGVLEKDLPGWVHPNILKSVGADWPRLARALELPHSDIQYLRHHYPTKELPHVLRIWMHLKKEEADPDNLNSALHRIGREDIVRSVNRGDEPDFAYTPTSAGVITNGTAAPGSLTDLKRDSPKLHPPAGVEFREKQQPSAVEIKEKHHVETREVHQPVVEEVIIPEPRQSISKSRSKSPEPEPELIHEPTPRLREEEEIAPIPEQPEQEETVSEVRTVVRTERHVHDTEEGPIVEEKIITTTYEDDVAVNESVEVRTVALNEEEMKKWNELNQIVDQPGDDLKKVVDLPEGIEQEVKTERHVEDDGTVVTTVVTTSRYSDSPSSERADSAHEDRLIAAAAFQKSKQAQRQGDCFRLAHDQRSPSTPCVLSPFYRVDFLDLQTLTVVLILPLSSASLPPICFIHHSIPEAHSMSSPPESPPPPQIPQIICGLTPEGQPISGGLVEPHPEPPLTPEISTSEVHHVESKNQFEAEPWEGEHAEPEPEEEKLRRFSLLSVASQLSQDQPHDETTPISSSVQFERTRSPSLAAALLEPTDPQAAAHVGFHPLLGAATILEADETHGNEQLVDAIQEFQETLPEPFDEERPDELDTTLARLITTIDSLQMSGQKDKYLEAVNRLKELEEELRVAGAVTPADPAIQDAVARALSTARPGRDIQIRVNQSKHTTTTKTVYETETPAMANLDPEKIKELHQQMMGSLTSKYEPSGESSGGTTQKKETAEEGFTNEDGSVVVSKKMTRVVTTTRTTLPGDDSSSAPGDDDETRSRSEDEQSVKSVKDKIAMFEQQFAGDKPIKQYEYQKPDVYRDEDEEMMSSEPLVETSEVVREAMKVSGGSDEDQPQPGMATIADPTLSLGEAAISVASLAGSDIARDDQERPESEPAKRTKYSTSHETTTTYSMSRKRLGEDGEELEDYEQTGSEIGEMPTPMTRSGHDVEEEPTIRAYASGVEPQTAPEAAPRRISATSTTSSTQIIHQEPQEGSDDDIEADTRIVTKDDGSLQGIEESKDEFEAEYQSRMRRTSSTEPTFTTYRHEQEPVEVREEIDVKMLPSGDTVITEKDTVTQHPIHEPPRRSESHRSSDEEEEGPNRGEKALGFMKQAGKIAGAAVAAPVVLAGIGAAKAYDALTGDKSPESEQFEERRFEQESPVGGMKHEPTSETQFTETTTISPEPSETGQRERSSQSDAGDLESSDAGPRRTTLTETTTSYTLSRKHEGHPDEGNIEAETLDELHEHTEPEITESYTRKETFDEEGHPVIVETETHTERRRLSSMSEDKPSRETPQEQEFSRRVEHDLEGNTVITETSTTFIHHSPEEERRSLPESEKFEVSEQQRSGRSSPIVEEPEVEEITTVTKTTITQRPSTTSSELESAEVQRPIEEEPYPQESEFSRIEEIDPSGRTASITESITTRRTSDQEGSNSEHPAEEETIVTRKVEHEPTGDTIITETTTVSRTKRLSQSSEITDIVEPENVETVVQKPPEFTEEPEVEGEYKTEEIRTSTSVQRQPSGEMIVTETKTTTTVIHQPPQMEGDVEETKEQSPEDDVHRQIGGATIKRSSEHENLSHIGLSGAEKETDIDADLHHHPEPFSERTVSESHVEDIAKSEDVPRRMSEPDEHEKDLSIERESFDSSHIESPSKQHREGLREELSAPDFEAPQFKDEFRSDVSLPEPRRDSQISDESEGEEGPSRGEKALGFMKKAGKIAGAAIAAPAVLAGMGAMKAYEAIKGDGSPEEHREIHREFEQVEHPREIQHEAKRESSHFEDVQHSPSERRGPSPSEFEVKESYEGRRPESPAGVQRRDSFYQEEQRFEPEGPIIHGDVSEEFRQILRESPSREEIRREKSPSPQSQRRDSFYQEEQKFEPEGPIIHGDVSEEFKQILRESPSQEELHSSQIHREKSPSISSTKQKESPISSPTSTEHRRDSFYQEEQRFEPEDPIVHGDVSEEFRQILKEGPSEEEIRREKSPSPQSQRRDSFYQEEQKFEPEGPIIHGDVSEEFKQILKEGPSEEDIHSESHLEEEPLDKEDLPTPEEIKNIIETTAIIEEQAMHEPSRHEGSDLERSSTTEMTSSVSTVVRRSVGSEEAELQQSKDEEHVIDSQRYSEDNDMDRDQFPSIPRDEPFKKRSDDESGSDGEDKPEGRGGGAQLIRHEPTSDRPIFETEQLSSEIQPGIVESESYDRELGTQQTHEHELTSVQTPLSSPVKKTDRESPIEFDYGQSYDRALQEEPIQKEESRDSLGHIIQSESYDTMKEETERHSPHRSPTASERSLKSFDGEQIYQFTPQQQISESSDIQQRQVESVPYEIESEGYGLQHEERGLHSPVRAESPLAGHRRESFGDDVERQQQRVETRQVVEEPTGHIIDSEAYGMHEEEAERKLSGPKSPVLSESSEQGKLLTGRDSESDGEFEEQPKKKGGALEFMKKAGKIAGAAIAAPVVLAGVGAAKAYDALKKEDSPKGSSSYDYSRTPDHPEEFDQSDHEDEYSKGQPESRSHIVESESYEHTFKQDVSSSRDEAKPASYGISEPRRTSFTEETQQQHSPVDIQSGTQRESPIHSPKISPEKIQEDYVIESEDYDQTISQSQELDRPFSPSYTEAKDEVEIRKERDMEQHHRDLSPHEGRYTEEYITESQPDHPAAVSHIVESESYSSHLRQHDELDQLPERPDHPISEMVHSSQLSEIAAESFSPQYEPTSAHFIESTEYHTQPIETSEVSHISDEKMQSHLDDSQPISKESDWETSYEDKPDIHDYELDYSQSGQPLEERASSQDEGVGSRPESERSLQHKEEAADLPLESQRNTLETTNSHVEHEQQEFDRQKSPAETPEDQKRYLPTGGSYDEIGSDTEEGESSGQKALGFLKKAGKIAGGVIAAPAVLAGVGAVKAYEAIKGDKDESGQITPTSSPQEQTTYSPSKQSPSRSSLRDDDSTIAGEPSHRPEDIKHVEEIQSFSETLTTDLLQSAKEDISQQAASGRSFLKQESCQEITIEPEVDYHADLQEKLDILANESPLKLDAVREEGADQLEIIQESEKEADNVIDDTANRLVADVLAEVLDQPDGRGSQASGNGSHQYYTATEQSTKGDDQYDTCVTSQEDNYESAQGWTSQDSEYTTATSGANSRLSEMEERQGQTTPLAMLSPVDSDRQFTVSQDYDSDLPTVRIGIDKRFDIQESGTARSTPDVPIQITIEEEEGEYENLPTSPSGVLLAPQVDPGRPVSPVPPPRPTSENDDDDSAFTFVAKPSEEELIRTPSGGATSAEESEMHERAMDTYSRQLSDVSSSESRADTVIHRKQQDEQSDVVTDVDELSMAELQEEKSATPSSLLQSGSEGEGTHRSEQIPQISEQTIPVEQSFQTEEVEGFVMYRTPSDQDEGEKQQQESELVEGEQQEELETVEEEPEDSDSLNGHGSRGSGSGHSDLSKYKHHSSDNVSLTSLQEFERLEQILASRGAVPEPGISSSELELYAKLKAANGAAASLSNGSNEGSISSLAEFEKLEAEIAAQQQATAAAQSEEVMMLSDIKEESEVEDMSVKEDDETEEVSDAEIKTKPISQRATPTAPSEADSLERNVMTTSDIVLLETSTDSLEPSGIILSEERRQSAGGSVDRVESQRKRSPSAESLEGFEVVGKMQTSTNDSLENIAQEKDSLLEGASQEMTSQDTHGMLSADTMGTYGEEDKDSLSGDMESMLERYPTTLTTFETTAVTPDGTVQTISRRVETRVRDPIVSHVAFTGTESEDRLRELGEEEQFETVDAEGNVTRTTYRRISPTGRRQ</sequence>
<dbReference type="PROSITE" id="PS51145">
    <property type="entry name" value="ZU5"/>
    <property type="match status" value="2"/>
</dbReference>
<feature type="compositionally biased region" description="Basic and acidic residues" evidence="11">
    <location>
        <begin position="2875"/>
        <end position="2888"/>
    </location>
</feature>
<dbReference type="SMART" id="SM00218">
    <property type="entry name" value="ZU5"/>
    <property type="match status" value="1"/>
</dbReference>
<feature type="repeat" description="ANK" evidence="9">
    <location>
        <begin position="252"/>
        <end position="284"/>
    </location>
</feature>
<dbReference type="InterPro" id="IPR051165">
    <property type="entry name" value="Multifunctional_ANK_Repeat"/>
</dbReference>
<feature type="compositionally biased region" description="Polar residues" evidence="11">
    <location>
        <begin position="3871"/>
        <end position="3890"/>
    </location>
</feature>
<feature type="repeat" description="ANK" evidence="9">
    <location>
        <begin position="395"/>
        <end position="427"/>
    </location>
</feature>
<feature type="region of interest" description="Disordered" evidence="11">
    <location>
        <begin position="4226"/>
        <end position="4278"/>
    </location>
</feature>
<feature type="compositionally biased region" description="Polar residues" evidence="11">
    <location>
        <begin position="4041"/>
        <end position="4052"/>
    </location>
</feature>
<feature type="domain" description="ZU5" evidence="13">
    <location>
        <begin position="1017"/>
        <end position="1161"/>
    </location>
</feature>
<reference evidence="14 15" key="1">
    <citation type="journal article" date="2017" name="Curr. Biol.">
        <title>Genome architecture and evolution of a unichromosomal asexual nematode.</title>
        <authorList>
            <person name="Fradin H."/>
            <person name="Zegar C."/>
            <person name="Gutwein M."/>
            <person name="Lucas J."/>
            <person name="Kovtun M."/>
            <person name="Corcoran D."/>
            <person name="Baugh L.R."/>
            <person name="Kiontke K."/>
            <person name="Gunsalus K."/>
            <person name="Fitch D.H."/>
            <person name="Piano F."/>
        </authorList>
    </citation>
    <scope>NUCLEOTIDE SEQUENCE [LARGE SCALE GENOMIC DNA]</scope>
    <source>
        <strain evidence="14">PF1309</strain>
    </source>
</reference>
<dbReference type="InterPro" id="IPR036770">
    <property type="entry name" value="Ankyrin_rpt-contain_sf"/>
</dbReference>
<feature type="repeat" description="ANK" evidence="9">
    <location>
        <begin position="157"/>
        <end position="180"/>
    </location>
</feature>
<evidence type="ECO:0000313" key="14">
    <source>
        <dbReference type="EMBL" id="PAV63822.1"/>
    </source>
</evidence>
<feature type="compositionally biased region" description="Basic and acidic residues" evidence="11">
    <location>
        <begin position="3672"/>
        <end position="3698"/>
    </location>
</feature>
<feature type="compositionally biased region" description="Basic and acidic residues" evidence="11">
    <location>
        <begin position="3259"/>
        <end position="3326"/>
    </location>
</feature>
<dbReference type="EMBL" id="LIAE01010291">
    <property type="protein sequence ID" value="PAV63822.1"/>
    <property type="molecule type" value="Genomic_DNA"/>
</dbReference>
<feature type="compositionally biased region" description="Low complexity" evidence="11">
    <location>
        <begin position="2075"/>
        <end position="2102"/>
    </location>
</feature>
<evidence type="ECO:0000256" key="1">
    <source>
        <dbReference type="ARBA" id="ARBA00004245"/>
    </source>
</evidence>
<feature type="compositionally biased region" description="Acidic residues" evidence="11">
    <location>
        <begin position="4715"/>
        <end position="4736"/>
    </location>
</feature>
<feature type="region of interest" description="Disordered" evidence="11">
    <location>
        <begin position="1509"/>
        <end position="1560"/>
    </location>
</feature>
<evidence type="ECO:0000256" key="9">
    <source>
        <dbReference type="PROSITE-ProRule" id="PRU00023"/>
    </source>
</evidence>
<feature type="compositionally biased region" description="Basic and acidic residues" evidence="11">
    <location>
        <begin position="4617"/>
        <end position="4629"/>
    </location>
</feature>
<dbReference type="Pfam" id="PF13637">
    <property type="entry name" value="Ank_4"/>
    <property type="match status" value="1"/>
</dbReference>
<evidence type="ECO:0000259" key="13">
    <source>
        <dbReference type="PROSITE" id="PS51145"/>
    </source>
</evidence>
<dbReference type="InterPro" id="IPR000906">
    <property type="entry name" value="ZU5_dom"/>
</dbReference>
<feature type="compositionally biased region" description="Basic and acidic residues" evidence="11">
    <location>
        <begin position="3212"/>
        <end position="3221"/>
    </location>
</feature>
<evidence type="ECO:0000256" key="4">
    <source>
        <dbReference type="ARBA" id="ARBA00022553"/>
    </source>
</evidence>
<keyword evidence="4" id="KW-0597">Phosphoprotein</keyword>
<feature type="compositionally biased region" description="Basic and acidic residues" evidence="11">
    <location>
        <begin position="2571"/>
        <end position="2638"/>
    </location>
</feature>
<feature type="compositionally biased region" description="Polar residues" evidence="11">
    <location>
        <begin position="2045"/>
        <end position="2059"/>
    </location>
</feature>
<dbReference type="InterPro" id="IPR002110">
    <property type="entry name" value="Ankyrin_rpt"/>
</dbReference>
<name>A0A2A2JQJ8_9BILA</name>
<feature type="compositionally biased region" description="Polar residues" evidence="11">
    <location>
        <begin position="4397"/>
        <end position="4414"/>
    </location>
</feature>
<feature type="compositionally biased region" description="Basic and acidic residues" evidence="11">
    <location>
        <begin position="3991"/>
        <end position="4007"/>
    </location>
</feature>
<feature type="coiled-coil region" evidence="10">
    <location>
        <begin position="1950"/>
        <end position="1977"/>
    </location>
</feature>
<feature type="compositionally biased region" description="Basic and acidic residues" evidence="11">
    <location>
        <begin position="2473"/>
        <end position="2487"/>
    </location>
</feature>
<feature type="repeat" description="ANK" evidence="9">
    <location>
        <begin position="320"/>
        <end position="352"/>
    </location>
</feature>
<dbReference type="Pfam" id="PF00023">
    <property type="entry name" value="Ank"/>
    <property type="match status" value="2"/>
</dbReference>
<feature type="compositionally biased region" description="Polar residues" evidence="11">
    <location>
        <begin position="4672"/>
        <end position="4689"/>
    </location>
</feature>
<dbReference type="FunFam" id="2.60.220.30:FF:000001">
    <property type="entry name" value="Ankyrin-3 isoform 2"/>
    <property type="match status" value="1"/>
</dbReference>
<dbReference type="OrthoDB" id="20872at2759"/>
<feature type="repeat" description="ANK" evidence="9">
    <location>
        <begin position="593"/>
        <end position="625"/>
    </location>
</feature>
<dbReference type="FunFam" id="2.60.220.30:FF:000002">
    <property type="entry name" value="Ankyrin-3 isoform 2"/>
    <property type="match status" value="1"/>
</dbReference>
<feature type="compositionally biased region" description="Polar residues" evidence="11">
    <location>
        <begin position="4133"/>
        <end position="4143"/>
    </location>
</feature>
<feature type="compositionally biased region" description="Basic and acidic residues" evidence="11">
    <location>
        <begin position="2912"/>
        <end position="2989"/>
    </location>
</feature>
<dbReference type="FunFam" id="1.25.40.20:FF:000003">
    <property type="entry name" value="Ankyrin, isoform B"/>
    <property type="match status" value="1"/>
</dbReference>
<keyword evidence="5" id="KW-0677">Repeat</keyword>
<dbReference type="GO" id="GO:0007165">
    <property type="term" value="P:signal transduction"/>
    <property type="evidence" value="ECO:0007669"/>
    <property type="project" value="InterPro"/>
</dbReference>
<feature type="compositionally biased region" description="Low complexity" evidence="11">
    <location>
        <begin position="4248"/>
        <end position="4257"/>
    </location>
</feature>
<feature type="region of interest" description="Disordered" evidence="11">
    <location>
        <begin position="4855"/>
        <end position="4959"/>
    </location>
</feature>
<feature type="compositionally biased region" description="Basic and acidic residues" evidence="11">
    <location>
        <begin position="3334"/>
        <end position="3376"/>
    </location>
</feature>
<evidence type="ECO:0000256" key="5">
    <source>
        <dbReference type="ARBA" id="ARBA00022737"/>
    </source>
</evidence>
<feature type="compositionally biased region" description="Basic and acidic residues" evidence="11">
    <location>
        <begin position="2653"/>
        <end position="2672"/>
    </location>
</feature>
<feature type="compositionally biased region" description="Basic and acidic residues" evidence="11">
    <location>
        <begin position="3161"/>
        <end position="3204"/>
    </location>
</feature>
<evidence type="ECO:0000256" key="8">
    <source>
        <dbReference type="ARBA" id="ARBA00023212"/>
    </source>
</evidence>
<feature type="compositionally biased region" description="Basic and acidic residues" evidence="11">
    <location>
        <begin position="3488"/>
        <end position="3499"/>
    </location>
</feature>
<evidence type="ECO:0000259" key="12">
    <source>
        <dbReference type="PROSITE" id="PS50017"/>
    </source>
</evidence>
<feature type="compositionally biased region" description="Basic and acidic residues" evidence="11">
    <location>
        <begin position="4114"/>
        <end position="4126"/>
    </location>
</feature>
<keyword evidence="6 9" id="KW-0040">ANK repeat</keyword>
<accession>A0A2A2JQJ8</accession>
<proteinExistence type="predicted"/>
<feature type="repeat" description="ANK" evidence="9">
    <location>
        <begin position="461"/>
        <end position="493"/>
    </location>
</feature>
<feature type="repeat" description="ANK" evidence="9">
    <location>
        <begin position="219"/>
        <end position="251"/>
    </location>
</feature>
<feature type="domain" description="ZU5" evidence="13">
    <location>
        <begin position="858"/>
        <end position="1015"/>
    </location>
</feature>
<feature type="repeat" description="ANK" evidence="9">
    <location>
        <begin position="25"/>
        <end position="57"/>
    </location>
</feature>
<feature type="compositionally biased region" description="Basic and acidic residues" evidence="11">
    <location>
        <begin position="3563"/>
        <end position="3578"/>
    </location>
</feature>
<dbReference type="PROSITE" id="PS50297">
    <property type="entry name" value="ANK_REP_REGION"/>
    <property type="match status" value="18"/>
</dbReference>
<dbReference type="PRINTS" id="PR01415">
    <property type="entry name" value="ANKYRIN"/>
</dbReference>
<feature type="region of interest" description="Disordered" evidence="11">
    <location>
        <begin position="2392"/>
        <end position="2437"/>
    </location>
</feature>
<feature type="region of interest" description="Disordered" evidence="11">
    <location>
        <begin position="2173"/>
        <end position="2192"/>
    </location>
</feature>
<feature type="compositionally biased region" description="Basic and acidic residues" evidence="11">
    <location>
        <begin position="2331"/>
        <end position="2341"/>
    </location>
</feature>
<feature type="compositionally biased region" description="Basic and acidic residues" evidence="11">
    <location>
        <begin position="4144"/>
        <end position="4167"/>
    </location>
</feature>
<feature type="compositionally biased region" description="Polar residues" evidence="11">
    <location>
        <begin position="2641"/>
        <end position="2651"/>
    </location>
</feature>
<feature type="region of interest" description="Disordered" evidence="11">
    <location>
        <begin position="2468"/>
        <end position="3034"/>
    </location>
</feature>
<feature type="compositionally biased region" description="Acidic residues" evidence="11">
    <location>
        <begin position="4630"/>
        <end position="4642"/>
    </location>
</feature>
<evidence type="ECO:0000313" key="15">
    <source>
        <dbReference type="Proteomes" id="UP000218231"/>
    </source>
</evidence>
<keyword evidence="15" id="KW-1185">Reference proteome</keyword>
<feature type="compositionally biased region" description="Polar residues" evidence="11">
    <location>
        <begin position="2701"/>
        <end position="2710"/>
    </location>
</feature>
<feature type="compositionally biased region" description="Basic and acidic residues" evidence="11">
    <location>
        <begin position="3517"/>
        <end position="3532"/>
    </location>
</feature>
<dbReference type="PANTHER" id="PTHR24123">
    <property type="entry name" value="ANKYRIN REPEAT-CONTAINING"/>
    <property type="match status" value="1"/>
</dbReference>
<feature type="repeat" description="ANK" evidence="9">
    <location>
        <begin position="124"/>
        <end position="156"/>
    </location>
</feature>
<feature type="compositionally biased region" description="Polar residues" evidence="11">
    <location>
        <begin position="4233"/>
        <end position="4247"/>
    </location>
</feature>
<feature type="compositionally biased region" description="Basic and acidic residues" evidence="11">
    <location>
        <begin position="3228"/>
        <end position="3240"/>
    </location>
</feature>
<feature type="compositionally biased region" description="Acidic residues" evidence="11">
    <location>
        <begin position="4856"/>
        <end position="4876"/>
    </location>
</feature>
<feature type="compositionally biased region" description="Low complexity" evidence="11">
    <location>
        <begin position="2741"/>
        <end position="2752"/>
    </location>
</feature>
<dbReference type="Pfam" id="PF12796">
    <property type="entry name" value="Ank_2"/>
    <property type="match status" value="6"/>
</dbReference>